<evidence type="ECO:0000313" key="6">
    <source>
        <dbReference type="Proteomes" id="UP000292424"/>
    </source>
</evidence>
<sequence>MKLNETFQLGNIVLNNKIVMAPMTRTRAYNPELKANEQIALYYAQRASAGLIISEGTPINGEAIGYINIPGIYTPQQVEGWKTVTDKVHLNDGYIFAQLWHVGRISHPDLLNGKLPIGPSSINPNFQCYTEKGFTQTIEPKAMTIEDIDNTILDFQKAAVNAMEAGFDGVEIHAANGYLFHQFFMKCSNVRTDAYGGSIKNRARFLFDVLDKMIEKVDASKIGIRLAPDLDQTFGIELDEESEALFEYIIHRLNDYHLAYLHISGFTRKIAHSHARILEIAKKYRQIYKGNYMINGAFDRDTAEKALEDNLADLVSFGAPFISNPDLVERFKKNGPYNTMDKENVYGSSTKGYTDYPFLTKTYIK</sequence>
<evidence type="ECO:0000313" key="5">
    <source>
        <dbReference type="EMBL" id="QES88337.1"/>
    </source>
</evidence>
<protein>
    <submittedName>
        <fullName evidence="5">Alkene reductase</fullName>
    </submittedName>
</protein>
<evidence type="ECO:0000259" key="4">
    <source>
        <dbReference type="Pfam" id="PF00724"/>
    </source>
</evidence>
<evidence type="ECO:0000256" key="2">
    <source>
        <dbReference type="ARBA" id="ARBA00005979"/>
    </source>
</evidence>
<dbReference type="PANTHER" id="PTHR22893:SF91">
    <property type="entry name" value="NADPH DEHYDROGENASE 2-RELATED"/>
    <property type="match status" value="1"/>
</dbReference>
<dbReference type="InterPro" id="IPR001155">
    <property type="entry name" value="OxRdtase_FMN_N"/>
</dbReference>
<dbReference type="FunFam" id="3.20.20.70:FF:000059">
    <property type="entry name" value="N-ethylmaleimide reductase, FMN-linked"/>
    <property type="match status" value="1"/>
</dbReference>
<keyword evidence="6" id="KW-1185">Reference proteome</keyword>
<dbReference type="EMBL" id="CP044016">
    <property type="protein sequence ID" value="QES88337.1"/>
    <property type="molecule type" value="Genomic_DNA"/>
</dbReference>
<dbReference type="Proteomes" id="UP000292424">
    <property type="component" value="Chromosome"/>
</dbReference>
<comment type="similarity">
    <text evidence="2">Belongs to the NADH:flavin oxidoreductase/NADH oxidase family.</text>
</comment>
<dbReference type="GO" id="GO:0010181">
    <property type="term" value="F:FMN binding"/>
    <property type="evidence" value="ECO:0007669"/>
    <property type="project" value="InterPro"/>
</dbReference>
<dbReference type="InterPro" id="IPR013785">
    <property type="entry name" value="Aldolase_TIM"/>
</dbReference>
<evidence type="ECO:0000256" key="3">
    <source>
        <dbReference type="ARBA" id="ARBA00023002"/>
    </source>
</evidence>
<comment type="cofactor">
    <cofactor evidence="1">
        <name>FMN</name>
        <dbReference type="ChEBI" id="CHEBI:58210"/>
    </cofactor>
</comment>
<dbReference type="GO" id="GO:0016628">
    <property type="term" value="F:oxidoreductase activity, acting on the CH-CH group of donors, NAD or NADP as acceptor"/>
    <property type="evidence" value="ECO:0007669"/>
    <property type="project" value="UniProtKB-ARBA"/>
</dbReference>
<proteinExistence type="inferred from homology"/>
<dbReference type="AlphaFoldDB" id="A0A5P2FZG6"/>
<dbReference type="InterPro" id="IPR045247">
    <property type="entry name" value="Oye-like"/>
</dbReference>
<keyword evidence="3" id="KW-0560">Oxidoreductase</keyword>
<dbReference type="KEGG" id="arac:E0W69_006565"/>
<reference evidence="5 6" key="1">
    <citation type="submission" date="2019-09" db="EMBL/GenBank/DDBJ databases">
        <title>Complete genome sequence of Arachidicoccus sp. B3-10 isolated from apple orchard soil.</title>
        <authorList>
            <person name="Kim H.S."/>
            <person name="Han K.-I."/>
            <person name="Suh M.K."/>
            <person name="Lee K.C."/>
            <person name="Eom M.K."/>
            <person name="Kim J.-S."/>
            <person name="Kang S.W."/>
            <person name="Sin Y."/>
            <person name="Lee J.-S."/>
        </authorList>
    </citation>
    <scope>NUCLEOTIDE SEQUENCE [LARGE SCALE GENOMIC DNA]</scope>
    <source>
        <strain evidence="5 6">B3-10</strain>
    </source>
</reference>
<gene>
    <name evidence="5" type="ORF">E0W69_006565</name>
</gene>
<name>A0A5P2FZG6_9BACT</name>
<dbReference type="SUPFAM" id="SSF51395">
    <property type="entry name" value="FMN-linked oxidoreductases"/>
    <property type="match status" value="1"/>
</dbReference>
<organism evidence="5 6">
    <name type="scientific">Rhizosphaericola mali</name>
    <dbReference type="NCBI Taxonomy" id="2545455"/>
    <lineage>
        <taxon>Bacteria</taxon>
        <taxon>Pseudomonadati</taxon>
        <taxon>Bacteroidota</taxon>
        <taxon>Chitinophagia</taxon>
        <taxon>Chitinophagales</taxon>
        <taxon>Chitinophagaceae</taxon>
        <taxon>Rhizosphaericola</taxon>
    </lineage>
</organism>
<dbReference type="Gene3D" id="3.20.20.70">
    <property type="entry name" value="Aldolase class I"/>
    <property type="match status" value="1"/>
</dbReference>
<evidence type="ECO:0000256" key="1">
    <source>
        <dbReference type="ARBA" id="ARBA00001917"/>
    </source>
</evidence>
<feature type="domain" description="NADH:flavin oxidoreductase/NADH oxidase N-terminal" evidence="4">
    <location>
        <begin position="5"/>
        <end position="335"/>
    </location>
</feature>
<dbReference type="GO" id="GO:0005829">
    <property type="term" value="C:cytosol"/>
    <property type="evidence" value="ECO:0007669"/>
    <property type="project" value="UniProtKB-ARBA"/>
</dbReference>
<dbReference type="RefSeq" id="WP_131329225.1">
    <property type="nucleotide sequence ID" value="NZ_CP044016.1"/>
</dbReference>
<accession>A0A5P2FZG6</accession>
<dbReference type="CDD" id="cd02933">
    <property type="entry name" value="OYE_like_FMN"/>
    <property type="match status" value="1"/>
</dbReference>
<dbReference type="PANTHER" id="PTHR22893">
    <property type="entry name" value="NADH OXIDOREDUCTASE-RELATED"/>
    <property type="match status" value="1"/>
</dbReference>
<dbReference type="OrthoDB" id="9772736at2"/>
<dbReference type="Pfam" id="PF00724">
    <property type="entry name" value="Oxidored_FMN"/>
    <property type="match status" value="1"/>
</dbReference>